<proteinExistence type="predicted"/>
<evidence type="ECO:0000313" key="2">
    <source>
        <dbReference type="Proteomes" id="UP000735302"/>
    </source>
</evidence>
<dbReference type="AlphaFoldDB" id="A0AAV4C477"/>
<dbReference type="EMBL" id="BLXT01005778">
    <property type="protein sequence ID" value="GFO25929.1"/>
    <property type="molecule type" value="Genomic_DNA"/>
</dbReference>
<accession>A0AAV4C477</accession>
<organism evidence="1 2">
    <name type="scientific">Plakobranchus ocellatus</name>
    <dbReference type="NCBI Taxonomy" id="259542"/>
    <lineage>
        <taxon>Eukaryota</taxon>
        <taxon>Metazoa</taxon>
        <taxon>Spiralia</taxon>
        <taxon>Lophotrochozoa</taxon>
        <taxon>Mollusca</taxon>
        <taxon>Gastropoda</taxon>
        <taxon>Heterobranchia</taxon>
        <taxon>Euthyneura</taxon>
        <taxon>Panpulmonata</taxon>
        <taxon>Sacoglossa</taxon>
        <taxon>Placobranchoidea</taxon>
        <taxon>Plakobranchidae</taxon>
        <taxon>Plakobranchus</taxon>
    </lineage>
</organism>
<gene>
    <name evidence="1" type="ORF">PoB_005243400</name>
</gene>
<name>A0AAV4C477_9GAST</name>
<comment type="caution">
    <text evidence="1">The sequence shown here is derived from an EMBL/GenBank/DDBJ whole genome shotgun (WGS) entry which is preliminary data.</text>
</comment>
<dbReference type="Proteomes" id="UP000735302">
    <property type="component" value="Unassembled WGS sequence"/>
</dbReference>
<sequence length="113" mass="13294">MLSSGLFWRGLKAWTRSFGPKPLYILRRLRRYKDPQGCGTDMESCGLLWSRWGTEMRQELDCLLDGDTRHPHKMLTRLSCNWTAPGVVLHGCSRRFYDIHSYIPPALWECHRL</sequence>
<evidence type="ECO:0000313" key="1">
    <source>
        <dbReference type="EMBL" id="GFO25929.1"/>
    </source>
</evidence>
<keyword evidence="2" id="KW-1185">Reference proteome</keyword>
<reference evidence="1 2" key="1">
    <citation type="journal article" date="2021" name="Elife">
        <title>Chloroplast acquisition without the gene transfer in kleptoplastic sea slugs, Plakobranchus ocellatus.</title>
        <authorList>
            <person name="Maeda T."/>
            <person name="Takahashi S."/>
            <person name="Yoshida T."/>
            <person name="Shimamura S."/>
            <person name="Takaki Y."/>
            <person name="Nagai Y."/>
            <person name="Toyoda A."/>
            <person name="Suzuki Y."/>
            <person name="Arimoto A."/>
            <person name="Ishii H."/>
            <person name="Satoh N."/>
            <person name="Nishiyama T."/>
            <person name="Hasebe M."/>
            <person name="Maruyama T."/>
            <person name="Minagawa J."/>
            <person name="Obokata J."/>
            <person name="Shigenobu S."/>
        </authorList>
    </citation>
    <scope>NUCLEOTIDE SEQUENCE [LARGE SCALE GENOMIC DNA]</scope>
</reference>
<protein>
    <submittedName>
        <fullName evidence="1">Uncharacterized protein</fullName>
    </submittedName>
</protein>